<evidence type="ECO:0000256" key="6">
    <source>
        <dbReference type="SAM" id="MobiDB-lite"/>
    </source>
</evidence>
<gene>
    <name evidence="9" type="ORF">P4O66_014235</name>
</gene>
<keyword evidence="2 5" id="KW-0813">Transport</keyword>
<feature type="domain" description="Exocyst complex component Sec8 middle helical bundle" evidence="8">
    <location>
        <begin position="371"/>
        <end position="564"/>
    </location>
</feature>
<evidence type="ECO:0000256" key="3">
    <source>
        <dbReference type="ARBA" id="ARBA00022483"/>
    </source>
</evidence>
<dbReference type="PANTHER" id="PTHR14146:SF0">
    <property type="entry name" value="EXOCYST COMPLEX COMPONENT 4"/>
    <property type="match status" value="1"/>
</dbReference>
<evidence type="ECO:0000259" key="7">
    <source>
        <dbReference type="Pfam" id="PF04048"/>
    </source>
</evidence>
<dbReference type="Proteomes" id="UP001239994">
    <property type="component" value="Unassembled WGS sequence"/>
</dbReference>
<feature type="region of interest" description="Disordered" evidence="6">
    <location>
        <begin position="306"/>
        <end position="355"/>
    </location>
</feature>
<dbReference type="GO" id="GO:0006893">
    <property type="term" value="P:Golgi to plasma membrane transport"/>
    <property type="evidence" value="ECO:0007669"/>
    <property type="project" value="TreeGrafter"/>
</dbReference>
<feature type="region of interest" description="Disordered" evidence="6">
    <location>
        <begin position="569"/>
        <end position="603"/>
    </location>
</feature>
<organism evidence="9 10">
    <name type="scientific">Electrophorus voltai</name>
    <dbReference type="NCBI Taxonomy" id="2609070"/>
    <lineage>
        <taxon>Eukaryota</taxon>
        <taxon>Metazoa</taxon>
        <taxon>Chordata</taxon>
        <taxon>Craniata</taxon>
        <taxon>Vertebrata</taxon>
        <taxon>Euteleostomi</taxon>
        <taxon>Actinopterygii</taxon>
        <taxon>Neopterygii</taxon>
        <taxon>Teleostei</taxon>
        <taxon>Ostariophysi</taxon>
        <taxon>Gymnotiformes</taxon>
        <taxon>Gymnotoidei</taxon>
        <taxon>Gymnotidae</taxon>
        <taxon>Electrophorus</taxon>
    </lineage>
</organism>
<evidence type="ECO:0000256" key="2">
    <source>
        <dbReference type="ARBA" id="ARBA00022448"/>
    </source>
</evidence>
<accession>A0AAD8Z0T0</accession>
<dbReference type="InterPro" id="IPR048630">
    <property type="entry name" value="Sec8_M"/>
</dbReference>
<dbReference type="GO" id="GO:0015031">
    <property type="term" value="P:protein transport"/>
    <property type="evidence" value="ECO:0007669"/>
    <property type="project" value="UniProtKB-KW"/>
</dbReference>
<name>A0AAD8Z0T0_9TELE</name>
<reference evidence="9" key="1">
    <citation type="submission" date="2023-03" db="EMBL/GenBank/DDBJ databases">
        <title>Electrophorus voltai genome.</title>
        <authorList>
            <person name="Bian C."/>
        </authorList>
    </citation>
    <scope>NUCLEOTIDE SEQUENCE</scope>
    <source>
        <strain evidence="9">CB-2022</strain>
        <tissue evidence="9">Muscle</tissue>
    </source>
</reference>
<proteinExistence type="inferred from homology"/>
<dbReference type="InterPro" id="IPR007191">
    <property type="entry name" value="Sec8_exocyst_N"/>
</dbReference>
<dbReference type="GO" id="GO:0000145">
    <property type="term" value="C:exocyst"/>
    <property type="evidence" value="ECO:0007669"/>
    <property type="project" value="UniProtKB-UniRule"/>
</dbReference>
<dbReference type="EMBL" id="JAROKS010000021">
    <property type="protein sequence ID" value="KAK1790326.1"/>
    <property type="molecule type" value="Genomic_DNA"/>
</dbReference>
<dbReference type="Pfam" id="PF20652">
    <property type="entry name" value="Sec8_C"/>
    <property type="match status" value="1"/>
</dbReference>
<comment type="function">
    <text evidence="5">Component of the exocyst complex involved in the docking of exocytic vesicles with fusion sites on the plasma membrane.</text>
</comment>
<dbReference type="GO" id="GO:0006612">
    <property type="term" value="P:protein targeting to membrane"/>
    <property type="evidence" value="ECO:0007669"/>
    <property type="project" value="UniProtKB-UniRule"/>
</dbReference>
<dbReference type="GO" id="GO:0006904">
    <property type="term" value="P:vesicle docking involved in exocytosis"/>
    <property type="evidence" value="ECO:0007669"/>
    <property type="project" value="InterPro"/>
</dbReference>
<evidence type="ECO:0000256" key="4">
    <source>
        <dbReference type="ARBA" id="ARBA00022927"/>
    </source>
</evidence>
<dbReference type="GO" id="GO:0007268">
    <property type="term" value="P:chemical synaptic transmission"/>
    <property type="evidence" value="ECO:0007669"/>
    <property type="project" value="TreeGrafter"/>
</dbReference>
<protein>
    <recommendedName>
        <fullName evidence="5">Exocyst complex component Sec8</fullName>
    </recommendedName>
</protein>
<evidence type="ECO:0000313" key="10">
    <source>
        <dbReference type="Proteomes" id="UP001239994"/>
    </source>
</evidence>
<evidence type="ECO:0000313" key="9">
    <source>
        <dbReference type="EMBL" id="KAK1790326.1"/>
    </source>
</evidence>
<comment type="caution">
    <text evidence="9">The sequence shown here is derived from an EMBL/GenBank/DDBJ whole genome shotgun (WGS) entry which is preliminary data.</text>
</comment>
<keyword evidence="10" id="KW-1185">Reference proteome</keyword>
<keyword evidence="3 5" id="KW-0268">Exocytosis</keyword>
<sequence length="1517" mass="170228">MYTRTLLHSLLLRAQEEVPGTSVLVALGYFRKCPGWNFKGLEPHHSICKVTASGRTACPDQGVLRDAASTAFNSSPDVARETSVITREELITQASGGSHCRQEHGCGCLTHTAGRLTVPSSSQPGRAYGRTLSTSDDVQDRETEKSRLEEAYEKCDRDLDELIVQHYTELTTAIRTYQSITERITSSRNKIKQVKENLLSCKMLLHCKRDELRKLWIEGIEHKHVLNLLDEIENIKQVPQKLEASMASKHYLQATDMLVSAVGSLEGPLLQVEGLSDLRLELHSKKLNIHLVLIDELHRHLYIRSTSRVGHRPQDKDKARLRGSTSKDSSVLDTSSLSTPRKLAETSQFSTPGASSIRDLQEVKEDLEVDPEENSPEFMGILIKGLAKLKKIPETINCIMERLEPELKQILKRSTTQIADHAYQRGEVLGQDNQPRLLLELLELLFDKFKAVATAHSVVLNHLQQIVVSPHGSQEGIKLYDQADVSAKIQTVLQVLLMDYLDVKNTRSAAEPSAQLSYASTGSDFGAFFAKKRPVRPKQSLFKFESSSHAISMSAYLREQRRELYSKSGELQGELGGTGVESEARDRGGVGGQGPGMSAVAGGNPHAAEELMCWDERVHKAGSAELGRRRGERLQLWRGDVKEGGGADDNLIERGETKFLCKPGARNITIIFQPLLSICCTNMSQPRFVLPHQTHVITWLTAHLLQCSRCRGLEGRFASRVIHTSSYTLSQSSRTRRRAPDPDPALQIQFPRFRSRHHAPEHIEDRLPCAVCVKPQVAQESGVRAGRRHTLASLIIPGSSTSRATAFPAPPVTISADASINLCSRRVWQRQLRPDAAVIPSTASDTCTRFIQEVESNMGPGKQCQLHTFLTYYINELFLNQVRTETNKEIEAVTKVADPLKILASADTMKNLGVQRPLLQIEVNINNNSNIITTLAQKQNVLMETVILAVLPQNRTCDCSGTFLQTSSQTCFLFKCSGAIVTSITKGTGVWYGWCSFRPSTDGKSRFEKPDPYEPIDSPLGCSRIRDSALSRNHGKECCPFFLLSFKSTVVVEKSIQDLMSLMQDLSAYSNQFLEMVCDKLKEYKEICNAAYRGIVQCEEKLTISASWAKDEDISRLLQSLPNWANMTQPRQLRQKREDEEDFTRSNMNPIEHADMAMCPWVLFRKSLVAFAKESEVLTGNLGDKLIPQNEILWDVSDMKSLANLQESMEWLSARLLGYFSNLPQSSSASPGSDTQVSSENVRSREHILQTLSDLSRSFQDIADRCLLVLHLEVRVHCFHHLIPLAKQGNYAIVANAASMDYDPLVVKLNKDISAIEEVMGASLQQHKFQYIFEGLGHLISCILINGAQYFKRISESGIKKMCRNIFVLQQNLTNITMSREADLDFARYDVSARKELKEAGRRLMEFRDPWVAICLATDVLEAEPRYYRPLMHILSLCRQYYEMLYNVADELLNLVVDQGVRYTELEYINALGLLHRSQTGVGDLTVQNTRLQRLKEIICEQAAIKQASKDKKITTV</sequence>
<feature type="compositionally biased region" description="Low complexity" evidence="6">
    <location>
        <begin position="324"/>
        <end position="339"/>
    </location>
</feature>
<dbReference type="Pfam" id="PF04048">
    <property type="entry name" value="Sec8_N"/>
    <property type="match status" value="1"/>
</dbReference>
<feature type="domain" description="Exocyst complex component Sec8 N-terminal" evidence="7">
    <location>
        <begin position="146"/>
        <end position="244"/>
    </location>
</feature>
<comment type="similarity">
    <text evidence="1 5">Belongs to the SEC8 family.</text>
</comment>
<evidence type="ECO:0000259" key="8">
    <source>
        <dbReference type="Pfam" id="PF20652"/>
    </source>
</evidence>
<feature type="region of interest" description="Disordered" evidence="6">
    <location>
        <begin position="119"/>
        <end position="145"/>
    </location>
</feature>
<dbReference type="PANTHER" id="PTHR14146">
    <property type="entry name" value="EXOCYST COMPLEX COMPONENT 4"/>
    <property type="match status" value="1"/>
</dbReference>
<keyword evidence="4 5" id="KW-0653">Protein transport</keyword>
<feature type="compositionally biased region" description="Polar residues" evidence="6">
    <location>
        <begin position="345"/>
        <end position="354"/>
    </location>
</feature>
<dbReference type="GO" id="GO:0032584">
    <property type="term" value="C:growth cone membrane"/>
    <property type="evidence" value="ECO:0007669"/>
    <property type="project" value="TreeGrafter"/>
</dbReference>
<dbReference type="InterPro" id="IPR039682">
    <property type="entry name" value="Sec8/EXOC4"/>
</dbReference>
<dbReference type="GO" id="GO:0045202">
    <property type="term" value="C:synapse"/>
    <property type="evidence" value="ECO:0007669"/>
    <property type="project" value="TreeGrafter"/>
</dbReference>
<evidence type="ECO:0000256" key="5">
    <source>
        <dbReference type="RuleBase" id="RU367079"/>
    </source>
</evidence>
<evidence type="ECO:0000256" key="1">
    <source>
        <dbReference type="ARBA" id="ARBA00010470"/>
    </source>
</evidence>
<dbReference type="GO" id="GO:0090522">
    <property type="term" value="P:vesicle tethering involved in exocytosis"/>
    <property type="evidence" value="ECO:0007669"/>
    <property type="project" value="UniProtKB-UniRule"/>
</dbReference>